<organism evidence="5 6">
    <name type="scientific">Halomarina salina</name>
    <dbReference type="NCBI Taxonomy" id="1872699"/>
    <lineage>
        <taxon>Archaea</taxon>
        <taxon>Methanobacteriati</taxon>
        <taxon>Methanobacteriota</taxon>
        <taxon>Stenosarchaea group</taxon>
        <taxon>Halobacteria</taxon>
        <taxon>Halobacteriales</taxon>
        <taxon>Natronomonadaceae</taxon>
        <taxon>Halomarina</taxon>
    </lineage>
</organism>
<evidence type="ECO:0000313" key="6">
    <source>
        <dbReference type="Proteomes" id="UP001596099"/>
    </source>
</evidence>
<keyword evidence="6" id="KW-1185">Reference proteome</keyword>
<sequence length="224" mass="25215">MSTIARFAIPADQFALGDVLEVRRGIRVRLESMIPTGEATIPYFWVPTDDADAVDEALRASELVDDVRILDQTDTETLFRVDWSRAVDGLVDIIEQSEAVILEAQGEGDDWSFRMRFPEQEDISEFYQTCVDAGLSPRLEEINNPRWQNDDGFGLTDAQRDALVTALDAGYFAVPRKTTLQELAEQFDISDTAFSQRLRRGLTKLLSSTMGEEPRLSVEAEDDD</sequence>
<dbReference type="EMBL" id="JBHSQH010000001">
    <property type="protein sequence ID" value="MFC5972044.1"/>
    <property type="molecule type" value="Genomic_DNA"/>
</dbReference>
<dbReference type="Proteomes" id="UP001596099">
    <property type="component" value="Unassembled WGS sequence"/>
</dbReference>
<dbReference type="Pfam" id="PF04967">
    <property type="entry name" value="HTH_10"/>
    <property type="match status" value="1"/>
</dbReference>
<gene>
    <name evidence="5" type="ORF">ACFPYI_11955</name>
</gene>
<dbReference type="InterPro" id="IPR007050">
    <property type="entry name" value="HTH_bacterioopsin"/>
</dbReference>
<dbReference type="RefSeq" id="WP_247415016.1">
    <property type="nucleotide sequence ID" value="NZ_JALLGW010000001.1"/>
</dbReference>
<keyword evidence="1" id="KW-0805">Transcription regulation</keyword>
<keyword evidence="2" id="KW-0804">Transcription</keyword>
<evidence type="ECO:0000256" key="1">
    <source>
        <dbReference type="ARBA" id="ARBA00023015"/>
    </source>
</evidence>
<accession>A0ABD5RP04</accession>
<evidence type="ECO:0000313" key="5">
    <source>
        <dbReference type="EMBL" id="MFC5972044.1"/>
    </source>
</evidence>
<name>A0ABD5RP04_9EURY</name>
<evidence type="ECO:0000259" key="3">
    <source>
        <dbReference type="Pfam" id="PF04967"/>
    </source>
</evidence>
<protein>
    <submittedName>
        <fullName evidence="5">Helix-turn-helix domain-containing protein</fullName>
    </submittedName>
</protein>
<dbReference type="AlphaFoldDB" id="A0ABD5RP04"/>
<proteinExistence type="predicted"/>
<reference evidence="5 6" key="1">
    <citation type="journal article" date="2019" name="Int. J. Syst. Evol. Microbiol.">
        <title>The Global Catalogue of Microorganisms (GCM) 10K type strain sequencing project: providing services to taxonomists for standard genome sequencing and annotation.</title>
        <authorList>
            <consortium name="The Broad Institute Genomics Platform"/>
            <consortium name="The Broad Institute Genome Sequencing Center for Infectious Disease"/>
            <person name="Wu L."/>
            <person name="Ma J."/>
        </authorList>
    </citation>
    <scope>NUCLEOTIDE SEQUENCE [LARGE SCALE GENOMIC DNA]</scope>
    <source>
        <strain evidence="5 6">CGMCC 1.12543</strain>
    </source>
</reference>
<dbReference type="Pfam" id="PF15915">
    <property type="entry name" value="BAT"/>
    <property type="match status" value="1"/>
</dbReference>
<evidence type="ECO:0000259" key="4">
    <source>
        <dbReference type="Pfam" id="PF15915"/>
    </source>
</evidence>
<evidence type="ECO:0000256" key="2">
    <source>
        <dbReference type="ARBA" id="ARBA00023163"/>
    </source>
</evidence>
<dbReference type="PANTHER" id="PTHR34236:SF1">
    <property type="entry name" value="DIMETHYL SULFOXIDE REDUCTASE TRANSCRIPTIONAL ACTIVATOR"/>
    <property type="match status" value="1"/>
</dbReference>
<feature type="domain" description="Bacterioopsin transcriptional activator GAF and HTH associated" evidence="4">
    <location>
        <begin position="11"/>
        <end position="132"/>
    </location>
</feature>
<feature type="domain" description="HTH bat-type" evidence="3">
    <location>
        <begin position="155"/>
        <end position="206"/>
    </location>
</feature>
<dbReference type="PANTHER" id="PTHR34236">
    <property type="entry name" value="DIMETHYL SULFOXIDE REDUCTASE TRANSCRIPTIONAL ACTIVATOR"/>
    <property type="match status" value="1"/>
</dbReference>
<comment type="caution">
    <text evidence="5">The sequence shown here is derived from an EMBL/GenBank/DDBJ whole genome shotgun (WGS) entry which is preliminary data.</text>
</comment>
<dbReference type="InterPro" id="IPR031803">
    <property type="entry name" value="BAT_GAF/HTH-assoc"/>
</dbReference>